<protein>
    <recommendedName>
        <fullName evidence="4">PsbP C-terminal domain-containing protein</fullName>
    </recommendedName>
</protein>
<evidence type="ECO:0000313" key="2">
    <source>
        <dbReference type="EMBL" id="OGD68805.1"/>
    </source>
</evidence>
<keyword evidence="1" id="KW-0812">Transmembrane</keyword>
<keyword evidence="1" id="KW-0472">Membrane</keyword>
<proteinExistence type="predicted"/>
<keyword evidence="1" id="KW-1133">Transmembrane helix</keyword>
<dbReference type="Proteomes" id="UP000185891">
    <property type="component" value="Unassembled WGS sequence"/>
</dbReference>
<organism evidence="2 3">
    <name type="scientific">Candidatus Campbellbacteria bacterium RIFCSPHIGHO2_12_FULL_35_10</name>
    <dbReference type="NCBI Taxonomy" id="1797578"/>
    <lineage>
        <taxon>Bacteria</taxon>
        <taxon>Candidatus Campbelliibacteriota</taxon>
    </lineage>
</organism>
<reference evidence="2 3" key="1">
    <citation type="journal article" date="2016" name="Nat. Commun.">
        <title>Thousands of microbial genomes shed light on interconnected biogeochemical processes in an aquifer system.</title>
        <authorList>
            <person name="Anantharaman K."/>
            <person name="Brown C.T."/>
            <person name="Hug L.A."/>
            <person name="Sharon I."/>
            <person name="Castelle C.J."/>
            <person name="Probst A.J."/>
            <person name="Thomas B.C."/>
            <person name="Singh A."/>
            <person name="Wilkins M.J."/>
            <person name="Karaoz U."/>
            <person name="Brodie E.L."/>
            <person name="Williams K.H."/>
            <person name="Hubbard S.S."/>
            <person name="Banfield J.F."/>
        </authorList>
    </citation>
    <scope>NUCLEOTIDE SEQUENCE [LARGE SCALE GENOMIC DNA]</scope>
</reference>
<evidence type="ECO:0008006" key="4">
    <source>
        <dbReference type="Google" id="ProtNLM"/>
    </source>
</evidence>
<feature type="transmembrane region" description="Helical" evidence="1">
    <location>
        <begin position="7"/>
        <end position="25"/>
    </location>
</feature>
<evidence type="ECO:0000313" key="3">
    <source>
        <dbReference type="Proteomes" id="UP000185891"/>
    </source>
</evidence>
<name>A0A1F5EN50_9BACT</name>
<dbReference type="AlphaFoldDB" id="A0A1F5EN50"/>
<evidence type="ECO:0000256" key="1">
    <source>
        <dbReference type="SAM" id="Phobius"/>
    </source>
</evidence>
<comment type="caution">
    <text evidence="2">The sequence shown here is derived from an EMBL/GenBank/DDBJ whole genome shotgun (WGS) entry which is preliminary data.</text>
</comment>
<dbReference type="EMBL" id="MFAA01000023">
    <property type="protein sequence ID" value="OGD68805.1"/>
    <property type="molecule type" value="Genomic_DNA"/>
</dbReference>
<sequence>MMKKNTIILSLTIIILILILSFLNFNKEGIDDNEIIISNEDRLNIEKINTYSNDQYNFSFSYPTTWIIKSDNLGKGALQLLNYDDSKSSNSFSEGENKIEFVIVDQLNIDDSSDYPEKNKTVADVRVTNQDSKKINIELTNGEKIISYYIPIPQQNKYLYVSIYGDIRNFDVLDEVVNSIQWSK</sequence>
<gene>
    <name evidence="2" type="ORF">A3E89_00720</name>
</gene>
<accession>A0A1F5EN50</accession>